<name>A0A6A6ATY8_9PEZI</name>
<proteinExistence type="predicted"/>
<feature type="non-terminal residue" evidence="1">
    <location>
        <position position="1"/>
    </location>
</feature>
<dbReference type="InterPro" id="IPR036691">
    <property type="entry name" value="Endo/exonu/phosph_ase_sf"/>
</dbReference>
<evidence type="ECO:0000313" key="1">
    <source>
        <dbReference type="EMBL" id="KAF2135056.1"/>
    </source>
</evidence>
<gene>
    <name evidence="1" type="ORF">K452DRAFT_240074</name>
</gene>
<dbReference type="GeneID" id="54295274"/>
<organism evidence="1 2">
    <name type="scientific">Aplosporella prunicola CBS 121167</name>
    <dbReference type="NCBI Taxonomy" id="1176127"/>
    <lineage>
        <taxon>Eukaryota</taxon>
        <taxon>Fungi</taxon>
        <taxon>Dikarya</taxon>
        <taxon>Ascomycota</taxon>
        <taxon>Pezizomycotina</taxon>
        <taxon>Dothideomycetes</taxon>
        <taxon>Dothideomycetes incertae sedis</taxon>
        <taxon>Botryosphaeriales</taxon>
        <taxon>Aplosporellaceae</taxon>
        <taxon>Aplosporella</taxon>
    </lineage>
</organism>
<accession>A0A6A6ATY8</accession>
<dbReference type="OrthoDB" id="4922997at2759"/>
<dbReference type="AlphaFoldDB" id="A0A6A6ATY8"/>
<dbReference type="SUPFAM" id="SSF56219">
    <property type="entry name" value="DNase I-like"/>
    <property type="match status" value="1"/>
</dbReference>
<dbReference type="Proteomes" id="UP000799438">
    <property type="component" value="Unassembled WGS sequence"/>
</dbReference>
<reference evidence="1" key="1">
    <citation type="journal article" date="2020" name="Stud. Mycol.">
        <title>101 Dothideomycetes genomes: a test case for predicting lifestyles and emergence of pathogens.</title>
        <authorList>
            <person name="Haridas S."/>
            <person name="Albert R."/>
            <person name="Binder M."/>
            <person name="Bloem J."/>
            <person name="Labutti K."/>
            <person name="Salamov A."/>
            <person name="Andreopoulos B."/>
            <person name="Baker S."/>
            <person name="Barry K."/>
            <person name="Bills G."/>
            <person name="Bluhm B."/>
            <person name="Cannon C."/>
            <person name="Castanera R."/>
            <person name="Culley D."/>
            <person name="Daum C."/>
            <person name="Ezra D."/>
            <person name="Gonzalez J."/>
            <person name="Henrissat B."/>
            <person name="Kuo A."/>
            <person name="Liang C."/>
            <person name="Lipzen A."/>
            <person name="Lutzoni F."/>
            <person name="Magnuson J."/>
            <person name="Mondo S."/>
            <person name="Nolan M."/>
            <person name="Ohm R."/>
            <person name="Pangilinan J."/>
            <person name="Park H.-J."/>
            <person name="Ramirez L."/>
            <person name="Alfaro M."/>
            <person name="Sun H."/>
            <person name="Tritt A."/>
            <person name="Yoshinaga Y."/>
            <person name="Zwiers L.-H."/>
            <person name="Turgeon B."/>
            <person name="Goodwin S."/>
            <person name="Spatafora J."/>
            <person name="Crous P."/>
            <person name="Grigoriev I."/>
        </authorList>
    </citation>
    <scope>NUCLEOTIDE SEQUENCE</scope>
    <source>
        <strain evidence="1">CBS 121167</strain>
    </source>
</reference>
<dbReference type="RefSeq" id="XP_033390778.1">
    <property type="nucleotide sequence ID" value="XM_033537778.1"/>
</dbReference>
<protein>
    <submittedName>
        <fullName evidence="1">Uncharacterized protein</fullName>
    </submittedName>
</protein>
<keyword evidence="2" id="KW-1185">Reference proteome</keyword>
<sequence>STVDLVLASPGIANRIVYYQIYKIDYRSNHRAIESRFNVSLTKVKPKEGRYLFKDAD</sequence>
<dbReference type="EMBL" id="ML995796">
    <property type="protein sequence ID" value="KAF2135056.1"/>
    <property type="molecule type" value="Genomic_DNA"/>
</dbReference>
<evidence type="ECO:0000313" key="2">
    <source>
        <dbReference type="Proteomes" id="UP000799438"/>
    </source>
</evidence>